<reference evidence="2" key="1">
    <citation type="submission" date="2017-08" db="EMBL/GenBank/DDBJ databases">
        <authorList>
            <person name="Huang Z."/>
        </authorList>
    </citation>
    <scope>NUCLEOTIDE SEQUENCE [LARGE SCALE GENOMIC DNA]</scope>
    <source>
        <strain evidence="2">SA5d-4</strain>
    </source>
</reference>
<dbReference type="EMBL" id="NPIA01000004">
    <property type="protein sequence ID" value="OZM57023.1"/>
    <property type="molecule type" value="Genomic_DNA"/>
</dbReference>
<dbReference type="AlphaFoldDB" id="A0A263BTH3"/>
<gene>
    <name evidence="1" type="ORF">CIB95_09645</name>
</gene>
<evidence type="ECO:0000313" key="2">
    <source>
        <dbReference type="Proteomes" id="UP000217083"/>
    </source>
</evidence>
<protein>
    <recommendedName>
        <fullName evidence="3">Histidine kinase</fullName>
    </recommendedName>
</protein>
<dbReference type="Gene3D" id="3.30.565.10">
    <property type="entry name" value="Histidine kinase-like ATPase, C-terminal domain"/>
    <property type="match status" value="1"/>
</dbReference>
<accession>A0A263BTH3</accession>
<dbReference type="SUPFAM" id="SSF53448">
    <property type="entry name" value="Nucleotide-diphospho-sugar transferases"/>
    <property type="match status" value="1"/>
</dbReference>
<dbReference type="Proteomes" id="UP000217083">
    <property type="component" value="Unassembled WGS sequence"/>
</dbReference>
<evidence type="ECO:0000313" key="1">
    <source>
        <dbReference type="EMBL" id="OZM57023.1"/>
    </source>
</evidence>
<comment type="caution">
    <text evidence="1">The sequence shown here is derived from an EMBL/GenBank/DDBJ whole genome shotgun (WGS) entry which is preliminary data.</text>
</comment>
<evidence type="ECO:0008006" key="3">
    <source>
        <dbReference type="Google" id="ProtNLM"/>
    </source>
</evidence>
<proteinExistence type="predicted"/>
<reference evidence="1 2" key="2">
    <citation type="submission" date="2017-09" db="EMBL/GenBank/DDBJ databases">
        <title>Bacillus patelloidae sp. nov., isolated from the intestinal tract of a marine limpet.</title>
        <authorList>
            <person name="Liu R."/>
            <person name="Dong C."/>
            <person name="Shao Z."/>
        </authorList>
    </citation>
    <scope>NUCLEOTIDE SEQUENCE [LARGE SCALE GENOMIC DNA]</scope>
    <source>
        <strain evidence="1 2">SA5d-4</strain>
    </source>
</reference>
<name>A0A263BTH3_9BACI</name>
<dbReference type="InterPro" id="IPR029044">
    <property type="entry name" value="Nucleotide-diphossugar_trans"/>
</dbReference>
<sequence length="348" mass="40353">MELSKNRKKTFASNKALPHCTFVIVTRNNESELKNILHHLSTHSLFSSDFGNVIIVDFYSFDKTVEVAKQFQMEFPEKIRLIQKNPQKTFVELIHPYASDQMVEFINLMEISRHNHLPPNQYKNWVSKLVKKAGYNSGNTVDNLQIIERMESEREYLFFTIKKSVIEPLTHMEMKLKDNTDGTEDVTGLEVVSKVLTDLQTLIQHFDPSLFIGNTLFPNLTALIEDFSKRSDVTVLLSETGKELKINQTVGISIIRMIQEALELCERERNATEIDIRIRWGIKKVYVQIKDNSNKVFNRKNSQKSLRFIEERLHLLDGSLRLNVLQDQGVRFLLAIPIEEPGESEEDQ</sequence>
<dbReference type="CDD" id="cd00761">
    <property type="entry name" value="Glyco_tranf_GTA_type"/>
    <property type="match status" value="1"/>
</dbReference>
<organism evidence="1 2">
    <name type="scientific">Lottiidibacillus patelloidae</name>
    <dbReference type="NCBI Taxonomy" id="2670334"/>
    <lineage>
        <taxon>Bacteria</taxon>
        <taxon>Bacillati</taxon>
        <taxon>Bacillota</taxon>
        <taxon>Bacilli</taxon>
        <taxon>Bacillales</taxon>
        <taxon>Bacillaceae</taxon>
        <taxon>Lottiidibacillus</taxon>
    </lineage>
</organism>
<keyword evidence="2" id="KW-1185">Reference proteome</keyword>
<dbReference type="RefSeq" id="WP_094924617.1">
    <property type="nucleotide sequence ID" value="NZ_NPIA01000004.1"/>
</dbReference>
<dbReference type="Gene3D" id="3.90.550.10">
    <property type="entry name" value="Spore Coat Polysaccharide Biosynthesis Protein SpsA, Chain A"/>
    <property type="match status" value="1"/>
</dbReference>
<dbReference type="InterPro" id="IPR036890">
    <property type="entry name" value="HATPase_C_sf"/>
</dbReference>